<dbReference type="SUPFAM" id="SSF52540">
    <property type="entry name" value="P-loop containing nucleoside triphosphate hydrolases"/>
    <property type="match status" value="1"/>
</dbReference>
<keyword evidence="3" id="KW-1185">Reference proteome</keyword>
<reference evidence="2 3" key="1">
    <citation type="submission" date="2014-09" db="EMBL/GenBank/DDBJ databases">
        <authorList>
            <person name="Urmite Genomes Urmite Genomes"/>
        </authorList>
    </citation>
    <scope>NUCLEOTIDE SEQUENCE [LARGE SCALE GENOMIC DNA]</scope>
    <source>
        <strain evidence="2 3">ES2</strain>
    </source>
</reference>
<keyword evidence="2" id="KW-0418">Kinase</keyword>
<dbReference type="GO" id="GO:0016301">
    <property type="term" value="F:kinase activity"/>
    <property type="evidence" value="ECO:0007669"/>
    <property type="project" value="UniProtKB-KW"/>
</dbReference>
<gene>
    <name evidence="2" type="primary">prk</name>
    <name evidence="2" type="ORF">BN1080_01752</name>
</gene>
<dbReference type="Pfam" id="PF00485">
    <property type="entry name" value="PRK"/>
    <property type="match status" value="1"/>
</dbReference>
<dbReference type="RefSeq" id="WP_052654497.1">
    <property type="nucleotide sequence ID" value="NZ_CCXS01000001.1"/>
</dbReference>
<accession>A0A098ELY1</accession>
<keyword evidence="2" id="KW-0808">Transferase</keyword>
<dbReference type="Gene3D" id="3.40.50.300">
    <property type="entry name" value="P-loop containing nucleotide triphosphate hydrolases"/>
    <property type="match status" value="1"/>
</dbReference>
<dbReference type="InterPro" id="IPR027417">
    <property type="entry name" value="P-loop_NTPase"/>
</dbReference>
<dbReference type="OrthoDB" id="2388275at2"/>
<name>A0A098ELY1_9BACL</name>
<dbReference type="PRINTS" id="PR00988">
    <property type="entry name" value="URIDINKINASE"/>
</dbReference>
<dbReference type="AlphaFoldDB" id="A0A098ELY1"/>
<sequence>MDGFIQELAERIGHSEKKLMIGISGHGAAGKTVFAKKLMDQIGRNKANYLNTDPYIISPSVRINTMLEYTYEDQLNRFKMTACHPGAHHLPSLERDIRMIQDGLSVKTIDTHYLEGELLTADKKLSFIEGMSVAFLNPALFDLKIYLYTDGQTEFERRAGRDVVERGAELDYLHQSHEERRIQYELFMHPFRQNFDIIIKTVGEQVYFEKNELRSY</sequence>
<organism evidence="2 3">
    <name type="scientific">Planococcus massiliensis</name>
    <dbReference type="NCBI Taxonomy" id="1499687"/>
    <lineage>
        <taxon>Bacteria</taxon>
        <taxon>Bacillati</taxon>
        <taxon>Bacillota</taxon>
        <taxon>Bacilli</taxon>
        <taxon>Bacillales</taxon>
        <taxon>Caryophanaceae</taxon>
        <taxon>Planococcus</taxon>
    </lineage>
</organism>
<protein>
    <submittedName>
        <fullName evidence="2">Phosphoribulokinase</fullName>
    </submittedName>
</protein>
<dbReference type="Proteomes" id="UP000043699">
    <property type="component" value="Unassembled WGS sequence"/>
</dbReference>
<proteinExistence type="predicted"/>
<dbReference type="STRING" id="1499687.BN1080_01752"/>
<evidence type="ECO:0000313" key="2">
    <source>
        <dbReference type="EMBL" id="CEG22817.1"/>
    </source>
</evidence>
<evidence type="ECO:0000313" key="3">
    <source>
        <dbReference type="Proteomes" id="UP000043699"/>
    </source>
</evidence>
<dbReference type="EMBL" id="CCXS01000001">
    <property type="protein sequence ID" value="CEG22817.1"/>
    <property type="molecule type" value="Genomic_DNA"/>
</dbReference>
<feature type="domain" description="Phosphoribulokinase/uridine kinase" evidence="1">
    <location>
        <begin position="20"/>
        <end position="205"/>
    </location>
</feature>
<dbReference type="InterPro" id="IPR006083">
    <property type="entry name" value="PRK/URK"/>
</dbReference>
<dbReference type="GO" id="GO:0005524">
    <property type="term" value="F:ATP binding"/>
    <property type="evidence" value="ECO:0007669"/>
    <property type="project" value="InterPro"/>
</dbReference>
<evidence type="ECO:0000259" key="1">
    <source>
        <dbReference type="Pfam" id="PF00485"/>
    </source>
</evidence>